<evidence type="ECO:0000259" key="11">
    <source>
        <dbReference type="PROSITE" id="PS51715"/>
    </source>
</evidence>
<dbReference type="InterPro" id="IPR008803">
    <property type="entry name" value="RHD3/Sey1"/>
</dbReference>
<organism evidence="12 13">
    <name type="scientific">[Candida] anglica</name>
    <dbReference type="NCBI Taxonomy" id="148631"/>
    <lineage>
        <taxon>Eukaryota</taxon>
        <taxon>Fungi</taxon>
        <taxon>Dikarya</taxon>
        <taxon>Ascomycota</taxon>
        <taxon>Saccharomycotina</taxon>
        <taxon>Pichiomycetes</taxon>
        <taxon>Debaryomycetaceae</taxon>
        <taxon>Kurtzmaniella</taxon>
    </lineage>
</organism>
<gene>
    <name evidence="8 12" type="primary">SEY1</name>
    <name evidence="12" type="ORF">CAAN4_F01684</name>
</gene>
<comment type="subcellular location">
    <subcellularLocation>
        <location evidence="8">Endoplasmic reticulum membrane</location>
        <topology evidence="8">Multi-pass membrane protein</topology>
    </subcellularLocation>
    <text evidence="8">Enriched in the cortical ER. Concentrated in punctae along the ER tubules.</text>
</comment>
<protein>
    <submittedName>
        <fullName evidence="12">Protein Sey1p</fullName>
    </submittedName>
</protein>
<feature type="transmembrane region" description="Helical" evidence="10">
    <location>
        <begin position="778"/>
        <end position="797"/>
    </location>
</feature>
<evidence type="ECO:0000256" key="4">
    <source>
        <dbReference type="ARBA" id="ARBA00022824"/>
    </source>
</evidence>
<keyword evidence="4 8" id="KW-0256">Endoplasmic reticulum</keyword>
<evidence type="ECO:0000256" key="1">
    <source>
        <dbReference type="ARBA" id="ARBA00022692"/>
    </source>
</evidence>
<dbReference type="Proteomes" id="UP001497600">
    <property type="component" value="Chromosome F"/>
</dbReference>
<evidence type="ECO:0000256" key="9">
    <source>
        <dbReference type="SAM" id="MobiDB-lite"/>
    </source>
</evidence>
<name>A0ABP0EEA5_9ASCO</name>
<dbReference type="InterPro" id="IPR027417">
    <property type="entry name" value="P-loop_NTPase"/>
</dbReference>
<sequence>MSDELALPPPSLDEEIISTTSSSSSFVPVESHIQDAIQVINERKEFNNEILEYINTATPSAEVGNNYHIISVFGSQSTGKSTLLNKLFNTNFDVMDETNRQQTTKGIWMAYSPHISSTGAQVTPQKQQLKENVFVMDVEGTDGRERGEDQDFERKAALFALSTSEILIINTWETQIGLYQGANMGLLKTVFEVNLSLFGKSKVNNASNDHKVLLLFVIRDHIGVTPKESLAATVKQDLQKIWESLNKPSEVAHLKFADFFDVGFHTLSHKVLQADKFLEDVSLLGDKLVDPKNPEYLFKPYYHHSIPVDGWTMYAEQCWEQIDNNKDLDLPTQQILVAKFKCDEILNGVYEEFLDKFRGRVLSQEISNEVEVDYKELGLLFTDLQHDTIEDYDISASRYNKNVFEQKRLVLLGKITEKFKEVFDQHMKNLTSSTVKQFKEKLTSKRKRAANASTGSAESFINIVSETKLSSIQEFTQKAKFISLDGKLDFKAFENKLNTKLEEVVSGQQVSELNNFINKALKKLSSGMTKTVAAQLSEPEEHSWDAILGVFHSLVDEPLKKFETVDGKYDFQLGASDELNSITATTFKFKAWTKFYDVVRKYVSKENLLTILKDRFETKFRYDENGLPKLYQNVHELGISFKEAKEYALKVVPFVSFAKLSNSSAILPEFDIFDKKLKRKYNNSNGLSSAATTIEQHVSEDEDDDDEEDEENTFSEIINETDKAAVLAKFKRETDAVFVETNRSIVQHITQIPYYIYLIIVLLGWNEFMAVIRNPFTFSLALIFGAGFYVMWTLNLLRPASIVAQKMVDECILLAKEKFREWVVDEHQTHGRNLGKISGGNESEEEIELDDLSRTNSE</sequence>
<keyword evidence="13" id="KW-1185">Reference proteome</keyword>
<comment type="similarity">
    <text evidence="8">Belongs to the TRAFAC class dynamin-like GTPase superfamily. GB1/RHD3 GTPase family. RHD3 subfamily.</text>
</comment>
<dbReference type="Pfam" id="PF05879">
    <property type="entry name" value="RHD3_GTPase"/>
    <property type="match status" value="1"/>
</dbReference>
<keyword evidence="7 8" id="KW-0472">Membrane</keyword>
<evidence type="ECO:0000256" key="3">
    <source>
        <dbReference type="ARBA" id="ARBA00022801"/>
    </source>
</evidence>
<dbReference type="Gene3D" id="3.40.50.300">
    <property type="entry name" value="P-loop containing nucleotide triphosphate hydrolases"/>
    <property type="match status" value="1"/>
</dbReference>
<feature type="binding site" evidence="8">
    <location>
        <begin position="74"/>
        <end position="81"/>
    </location>
    <ligand>
        <name>GTP</name>
        <dbReference type="ChEBI" id="CHEBI:37565"/>
    </ligand>
</feature>
<dbReference type="PROSITE" id="PS51715">
    <property type="entry name" value="G_GB1_RHD3"/>
    <property type="match status" value="1"/>
</dbReference>
<accession>A0ABP0EEA5</accession>
<proteinExistence type="inferred from homology"/>
<evidence type="ECO:0000256" key="5">
    <source>
        <dbReference type="ARBA" id="ARBA00022989"/>
    </source>
</evidence>
<dbReference type="PANTHER" id="PTHR45923">
    <property type="entry name" value="PROTEIN SEY1"/>
    <property type="match status" value="1"/>
</dbReference>
<evidence type="ECO:0000256" key="7">
    <source>
        <dbReference type="ARBA" id="ARBA00023136"/>
    </source>
</evidence>
<dbReference type="Pfam" id="PF20428">
    <property type="entry name" value="Sey1_3HB"/>
    <property type="match status" value="1"/>
</dbReference>
<evidence type="ECO:0000256" key="10">
    <source>
        <dbReference type="SAM" id="Phobius"/>
    </source>
</evidence>
<dbReference type="EMBL" id="OZ004258">
    <property type="protein sequence ID" value="CAK7911270.1"/>
    <property type="molecule type" value="Genomic_DNA"/>
</dbReference>
<feature type="topological domain" description="Cytoplasmic" evidence="8">
    <location>
        <begin position="797"/>
        <end position="858"/>
    </location>
</feature>
<keyword evidence="1 8" id="KW-0812">Transmembrane</keyword>
<feature type="domain" description="GB1/RHD3-type G" evidence="11">
    <location>
        <begin position="64"/>
        <end position="302"/>
    </location>
</feature>
<dbReference type="CDD" id="cd01851">
    <property type="entry name" value="GBP"/>
    <property type="match status" value="1"/>
</dbReference>
<keyword evidence="5 8" id="KW-1133">Transmembrane helix</keyword>
<evidence type="ECO:0000256" key="8">
    <source>
        <dbReference type="HAMAP-Rule" id="MF_03109"/>
    </source>
</evidence>
<feature type="region of interest" description="Disordered" evidence="9">
    <location>
        <begin position="834"/>
        <end position="858"/>
    </location>
</feature>
<dbReference type="SUPFAM" id="SSF52540">
    <property type="entry name" value="P-loop containing nucleoside triphosphate hydrolases"/>
    <property type="match status" value="1"/>
</dbReference>
<dbReference type="InterPro" id="IPR046758">
    <property type="entry name" value="Sey1/RHD3-like_3HB"/>
</dbReference>
<keyword evidence="6 8" id="KW-0342">GTP-binding</keyword>
<dbReference type="HAMAP" id="MF_03109">
    <property type="entry name" value="Sey1"/>
    <property type="match status" value="1"/>
</dbReference>
<dbReference type="PANTHER" id="PTHR45923:SF2">
    <property type="entry name" value="PROTEIN SEY1"/>
    <property type="match status" value="1"/>
</dbReference>
<dbReference type="InterPro" id="IPR030386">
    <property type="entry name" value="G_GB1_RHD3_dom"/>
</dbReference>
<evidence type="ECO:0000313" key="12">
    <source>
        <dbReference type="EMBL" id="CAK7911270.1"/>
    </source>
</evidence>
<reference evidence="12 13" key="1">
    <citation type="submission" date="2024-01" db="EMBL/GenBank/DDBJ databases">
        <authorList>
            <consortium name="Genoscope - CEA"/>
            <person name="William W."/>
        </authorList>
    </citation>
    <scope>NUCLEOTIDE SEQUENCE [LARGE SCALE GENOMIC DNA]</scope>
    <source>
        <strain evidence="12 13">29B2s-10</strain>
    </source>
</reference>
<feature type="topological domain" description="Cytoplasmic" evidence="8">
    <location>
        <begin position="1"/>
        <end position="751"/>
    </location>
</feature>
<keyword evidence="3 8" id="KW-0378">Hydrolase</keyword>
<evidence type="ECO:0000313" key="13">
    <source>
        <dbReference type="Proteomes" id="UP001497600"/>
    </source>
</evidence>
<feature type="topological domain" description="Lumenal" evidence="8">
    <location>
        <begin position="773"/>
        <end position="775"/>
    </location>
</feature>
<keyword evidence="2 8" id="KW-0547">Nucleotide-binding</keyword>
<evidence type="ECO:0000256" key="6">
    <source>
        <dbReference type="ARBA" id="ARBA00023134"/>
    </source>
</evidence>
<evidence type="ECO:0000256" key="2">
    <source>
        <dbReference type="ARBA" id="ARBA00022741"/>
    </source>
</evidence>